<evidence type="ECO:0000256" key="2">
    <source>
        <dbReference type="ARBA" id="ARBA00012247"/>
    </source>
</evidence>
<evidence type="ECO:0000256" key="6">
    <source>
        <dbReference type="ARBA" id="ARBA00047512"/>
    </source>
</evidence>
<dbReference type="InterPro" id="IPR017946">
    <property type="entry name" value="PLC-like_Pdiesterase_TIM-brl"/>
</dbReference>
<keyword evidence="5" id="KW-0378">Hydrolase</keyword>
<name>A0A7I8VTI1_9ANNE</name>
<dbReference type="GO" id="GO:0006629">
    <property type="term" value="P:lipid metabolic process"/>
    <property type="evidence" value="ECO:0007669"/>
    <property type="project" value="InterPro"/>
</dbReference>
<dbReference type="GO" id="GO:0008889">
    <property type="term" value="F:glycerophosphodiester phosphodiesterase activity"/>
    <property type="evidence" value="ECO:0007669"/>
    <property type="project" value="UniProtKB-EC"/>
</dbReference>
<keyword evidence="3 8" id="KW-0732">Signal</keyword>
<evidence type="ECO:0000259" key="9">
    <source>
        <dbReference type="PROSITE" id="PS51704"/>
    </source>
</evidence>
<organism evidence="10 11">
    <name type="scientific">Dimorphilus gyrociliatus</name>
    <dbReference type="NCBI Taxonomy" id="2664684"/>
    <lineage>
        <taxon>Eukaryota</taxon>
        <taxon>Metazoa</taxon>
        <taxon>Spiralia</taxon>
        <taxon>Lophotrochozoa</taxon>
        <taxon>Annelida</taxon>
        <taxon>Polychaeta</taxon>
        <taxon>Polychaeta incertae sedis</taxon>
        <taxon>Dinophilidae</taxon>
        <taxon>Dimorphilus</taxon>
    </lineage>
</organism>
<sequence>MRVLSSFLLIILSIINSMGSSDLDSKKPLVIAHRGASGELPEHTTAAYELAINQGADFIECDICLTKDLVPFCSHDCSLNSSTDISTRKDLKDRITKHDMDFDEPEFSMSEDYFSIDFTWDELKMVKVKQSRLDRDQSHNFKYSLCSLEEFLNVAKNSKKPTGVYPELKYPVWQKQQLKTQFKEKNTTYEQLIVDILYTNGFDSKSKRVFIQTFDKEAAKNLHKITDMPIIYLAWRNFDSSTVREAAEFAQGVGLWKNLIFHWGGYKNGTIKSTGLVKEAHDLKLKVHVYTFRVESKHVPFLFGNDIRREYDAYLNEKIDGFFTDYPYSLSSHLNYRYGEQCPKSEKSANFARRHMATYIIYAITAFVSLIINKY</sequence>
<dbReference type="InterPro" id="IPR030395">
    <property type="entry name" value="GP_PDE_dom"/>
</dbReference>
<keyword evidence="4" id="KW-0319">Glycerol metabolism</keyword>
<dbReference type="SUPFAM" id="SSF51695">
    <property type="entry name" value="PLC-like phosphodiesterases"/>
    <property type="match status" value="1"/>
</dbReference>
<keyword evidence="7" id="KW-0472">Membrane</keyword>
<proteinExistence type="inferred from homology"/>
<dbReference type="Pfam" id="PF03009">
    <property type="entry name" value="GDPD"/>
    <property type="match status" value="1"/>
</dbReference>
<keyword evidence="7" id="KW-1133">Transmembrane helix</keyword>
<feature type="signal peptide" evidence="8">
    <location>
        <begin position="1"/>
        <end position="20"/>
    </location>
</feature>
<protein>
    <recommendedName>
        <fullName evidence="2">glycerophosphodiester phosphodiesterase</fullName>
        <ecNumber evidence="2">3.1.4.46</ecNumber>
    </recommendedName>
</protein>
<reference evidence="10 11" key="1">
    <citation type="submission" date="2020-08" db="EMBL/GenBank/DDBJ databases">
        <authorList>
            <person name="Hejnol A."/>
        </authorList>
    </citation>
    <scope>NUCLEOTIDE SEQUENCE [LARGE SCALE GENOMIC DNA]</scope>
</reference>
<comment type="caution">
    <text evidence="10">The sequence shown here is derived from an EMBL/GenBank/DDBJ whole genome shotgun (WGS) entry which is preliminary data.</text>
</comment>
<dbReference type="OrthoDB" id="6278646at2759"/>
<dbReference type="Gene3D" id="3.20.20.190">
    <property type="entry name" value="Phosphatidylinositol (PI) phosphodiesterase"/>
    <property type="match status" value="1"/>
</dbReference>
<dbReference type="PANTHER" id="PTHR43620:SF7">
    <property type="entry name" value="GLYCEROPHOSPHODIESTER PHOSPHODIESTERASE GDPD5-RELATED"/>
    <property type="match status" value="1"/>
</dbReference>
<feature type="transmembrane region" description="Helical" evidence="7">
    <location>
        <begin position="356"/>
        <end position="373"/>
    </location>
</feature>
<evidence type="ECO:0000256" key="5">
    <source>
        <dbReference type="ARBA" id="ARBA00022801"/>
    </source>
</evidence>
<evidence type="ECO:0000256" key="4">
    <source>
        <dbReference type="ARBA" id="ARBA00022798"/>
    </source>
</evidence>
<evidence type="ECO:0000256" key="7">
    <source>
        <dbReference type="SAM" id="Phobius"/>
    </source>
</evidence>
<keyword evidence="7" id="KW-0812">Transmembrane</keyword>
<dbReference type="GO" id="GO:0006071">
    <property type="term" value="P:glycerol metabolic process"/>
    <property type="evidence" value="ECO:0007669"/>
    <property type="project" value="UniProtKB-KW"/>
</dbReference>
<evidence type="ECO:0000256" key="1">
    <source>
        <dbReference type="ARBA" id="ARBA00007277"/>
    </source>
</evidence>
<evidence type="ECO:0000313" key="10">
    <source>
        <dbReference type="EMBL" id="CAD5118710.1"/>
    </source>
</evidence>
<comment type="catalytic activity">
    <reaction evidence="6">
        <text>a sn-glycero-3-phosphodiester + H2O = an alcohol + sn-glycerol 3-phosphate + H(+)</text>
        <dbReference type="Rhea" id="RHEA:12969"/>
        <dbReference type="ChEBI" id="CHEBI:15377"/>
        <dbReference type="ChEBI" id="CHEBI:15378"/>
        <dbReference type="ChEBI" id="CHEBI:30879"/>
        <dbReference type="ChEBI" id="CHEBI:57597"/>
        <dbReference type="ChEBI" id="CHEBI:83408"/>
        <dbReference type="EC" id="3.1.4.46"/>
    </reaction>
</comment>
<dbReference type="PANTHER" id="PTHR43620">
    <property type="entry name" value="GLYCEROPHOSPHORYL DIESTER PHOSPHODIESTERASE"/>
    <property type="match status" value="1"/>
</dbReference>
<evidence type="ECO:0000313" key="11">
    <source>
        <dbReference type="Proteomes" id="UP000549394"/>
    </source>
</evidence>
<dbReference type="EC" id="3.1.4.46" evidence="2"/>
<dbReference type="PROSITE" id="PS51704">
    <property type="entry name" value="GP_PDE"/>
    <property type="match status" value="1"/>
</dbReference>
<accession>A0A7I8VTI1</accession>
<evidence type="ECO:0000256" key="3">
    <source>
        <dbReference type="ARBA" id="ARBA00022729"/>
    </source>
</evidence>
<comment type="similarity">
    <text evidence="1">Belongs to the glycerophosphoryl diester phosphodiesterase family.</text>
</comment>
<keyword evidence="11" id="KW-1185">Reference proteome</keyword>
<feature type="chain" id="PRO_5029714609" description="glycerophosphodiester phosphodiesterase" evidence="8">
    <location>
        <begin position="21"/>
        <end position="375"/>
    </location>
</feature>
<dbReference type="Proteomes" id="UP000549394">
    <property type="component" value="Unassembled WGS sequence"/>
</dbReference>
<feature type="domain" description="GP-PDE" evidence="9">
    <location>
        <begin position="28"/>
        <end position="334"/>
    </location>
</feature>
<gene>
    <name evidence="10" type="ORF">DGYR_LOCUS7040</name>
</gene>
<evidence type="ECO:0000256" key="8">
    <source>
        <dbReference type="SAM" id="SignalP"/>
    </source>
</evidence>
<dbReference type="EMBL" id="CAJFCJ010000009">
    <property type="protein sequence ID" value="CAD5118710.1"/>
    <property type="molecule type" value="Genomic_DNA"/>
</dbReference>
<dbReference type="AlphaFoldDB" id="A0A7I8VTI1"/>